<dbReference type="Proteomes" id="UP000324748">
    <property type="component" value="Unassembled WGS sequence"/>
</dbReference>
<comment type="caution">
    <text evidence="1">The sequence shown here is derived from an EMBL/GenBank/DDBJ whole genome shotgun (WGS) entry which is preliminary data.</text>
</comment>
<name>A0A5B0MMI3_PUCGR</name>
<organism evidence="1 2">
    <name type="scientific">Puccinia graminis f. sp. tritici</name>
    <dbReference type="NCBI Taxonomy" id="56615"/>
    <lineage>
        <taxon>Eukaryota</taxon>
        <taxon>Fungi</taxon>
        <taxon>Dikarya</taxon>
        <taxon>Basidiomycota</taxon>
        <taxon>Pucciniomycotina</taxon>
        <taxon>Pucciniomycetes</taxon>
        <taxon>Pucciniales</taxon>
        <taxon>Pucciniaceae</taxon>
        <taxon>Puccinia</taxon>
    </lineage>
</organism>
<keyword evidence="2" id="KW-1185">Reference proteome</keyword>
<dbReference type="EMBL" id="VSWC01000144">
    <property type="protein sequence ID" value="KAA1077503.1"/>
    <property type="molecule type" value="Genomic_DNA"/>
</dbReference>
<protein>
    <submittedName>
        <fullName evidence="1">Uncharacterized protein</fullName>
    </submittedName>
</protein>
<dbReference type="AlphaFoldDB" id="A0A5B0MMI3"/>
<evidence type="ECO:0000313" key="1">
    <source>
        <dbReference type="EMBL" id="KAA1077503.1"/>
    </source>
</evidence>
<evidence type="ECO:0000313" key="2">
    <source>
        <dbReference type="Proteomes" id="UP000324748"/>
    </source>
</evidence>
<gene>
    <name evidence="1" type="ORF">PGT21_010342</name>
</gene>
<accession>A0A5B0MMI3</accession>
<dbReference type="OrthoDB" id="2499340at2759"/>
<reference evidence="1 2" key="1">
    <citation type="submission" date="2019-05" db="EMBL/GenBank/DDBJ databases">
        <title>Emergence of the Ug99 lineage of the wheat stem rust pathogen through somatic hybridization.</title>
        <authorList>
            <person name="Li F."/>
            <person name="Upadhyaya N.M."/>
            <person name="Sperschneider J."/>
            <person name="Matny O."/>
            <person name="Nguyen-Phuc H."/>
            <person name="Mago R."/>
            <person name="Raley C."/>
            <person name="Miller M.E."/>
            <person name="Silverstein K.A.T."/>
            <person name="Henningsen E."/>
            <person name="Hirsch C.D."/>
            <person name="Visser B."/>
            <person name="Pretorius Z.A."/>
            <person name="Steffenson B.J."/>
            <person name="Schwessinger B."/>
            <person name="Dodds P.N."/>
            <person name="Figueroa M."/>
        </authorList>
    </citation>
    <scope>NUCLEOTIDE SEQUENCE [LARGE SCALE GENOMIC DNA]</scope>
    <source>
        <strain evidence="1">21-0</strain>
    </source>
</reference>
<proteinExistence type="predicted"/>
<sequence>MNNAQHGTKLSQFQVIVGKVFYPFLAQVVGLQNPTNAHELSKYVLRSLLDAGKALGEGSDENKDLIRDPTIFGPAILSHIIFNHSALQLAFVVAPPLKLGNGLIKSAIAPIDTKTARQNWFIKMFPAEKFGKTFQEEIVSQLVSMSNRQFWDGLVDIEDKLFQNDHSRACAMPIQSGAVSDDNICFNTCLAPIFNGTFQFNTHSLTWIPKPGDHLVKESQEITAEICYHAILAAKLTGISNPSEQLPSCPHSTLSIEFLAPFPVENCAPVIHYAPDSNAIGATLVLKLDSRSANAIPSILREQEIVRAFLAPLILVTYLIHSMLIAHSL</sequence>